<dbReference type="GO" id="GO:0005789">
    <property type="term" value="C:endoplasmic reticulum membrane"/>
    <property type="evidence" value="ECO:0007669"/>
    <property type="project" value="TreeGrafter"/>
</dbReference>
<evidence type="ECO:0000256" key="1">
    <source>
        <dbReference type="SAM" id="Phobius"/>
    </source>
</evidence>
<sequence>MGFRGALVLAATSFFMGVQYICFNVDYRMLYQEVTEQAVTDGFQFYATFFNAPPAIRALLHGMIGVAFLALLAKIHAWDESAMFFDGSSLIGYIFALAVYATVCIPALRTVVEPVKGVDSREDQIEAMRVLGAGNTIIIVLLIGVLLLQGGEEYARRAEARELAKMIAGEQKPAADATPVTPQEKKNQ</sequence>
<gene>
    <name evidence="2" type="ORF">FIBSPDRAFT_854713</name>
</gene>
<dbReference type="InterPro" id="IPR013248">
    <property type="entry name" value="Psh3/Shr3"/>
</dbReference>
<feature type="transmembrane region" description="Helical" evidence="1">
    <location>
        <begin position="128"/>
        <end position="148"/>
    </location>
</feature>
<dbReference type="Pfam" id="PF08229">
    <property type="entry name" value="SHR3_chaperone"/>
    <property type="match status" value="1"/>
</dbReference>
<dbReference type="PANTHER" id="PTHR28228">
    <property type="entry name" value="SECRETORY COMPONENT PROTEIN SHR3"/>
    <property type="match status" value="1"/>
</dbReference>
<dbReference type="SMART" id="SM00786">
    <property type="entry name" value="SHR3_chaperone"/>
    <property type="match status" value="1"/>
</dbReference>
<dbReference type="OrthoDB" id="5229808at2759"/>
<accession>A0A166Q198</accession>
<keyword evidence="1" id="KW-1133">Transmembrane helix</keyword>
<dbReference type="GO" id="GO:0006888">
    <property type="term" value="P:endoplasmic reticulum to Golgi vesicle-mediated transport"/>
    <property type="evidence" value="ECO:0007669"/>
    <property type="project" value="TreeGrafter"/>
</dbReference>
<keyword evidence="3" id="KW-1185">Reference proteome</keyword>
<name>A0A166Q198_9AGAM</name>
<dbReference type="STRING" id="436010.A0A166Q198"/>
<feature type="transmembrane region" description="Helical" evidence="1">
    <location>
        <begin position="90"/>
        <end position="108"/>
    </location>
</feature>
<dbReference type="GO" id="GO:0051082">
    <property type="term" value="F:unfolded protein binding"/>
    <property type="evidence" value="ECO:0007669"/>
    <property type="project" value="TreeGrafter"/>
</dbReference>
<dbReference type="EMBL" id="KV417513">
    <property type="protein sequence ID" value="KZP26659.1"/>
    <property type="molecule type" value="Genomic_DNA"/>
</dbReference>
<reference evidence="2 3" key="1">
    <citation type="journal article" date="2016" name="Mol. Biol. Evol.">
        <title>Comparative Genomics of Early-Diverging Mushroom-Forming Fungi Provides Insights into the Origins of Lignocellulose Decay Capabilities.</title>
        <authorList>
            <person name="Nagy L.G."/>
            <person name="Riley R."/>
            <person name="Tritt A."/>
            <person name="Adam C."/>
            <person name="Daum C."/>
            <person name="Floudas D."/>
            <person name="Sun H."/>
            <person name="Yadav J.S."/>
            <person name="Pangilinan J."/>
            <person name="Larsson K.H."/>
            <person name="Matsuura K."/>
            <person name="Barry K."/>
            <person name="Labutti K."/>
            <person name="Kuo R."/>
            <person name="Ohm R.A."/>
            <person name="Bhattacharya S.S."/>
            <person name="Shirouzu T."/>
            <person name="Yoshinaga Y."/>
            <person name="Martin F.M."/>
            <person name="Grigoriev I.V."/>
            <person name="Hibbett D.S."/>
        </authorList>
    </citation>
    <scope>NUCLEOTIDE SEQUENCE [LARGE SCALE GENOMIC DNA]</scope>
    <source>
        <strain evidence="2 3">CBS 109695</strain>
    </source>
</reference>
<evidence type="ECO:0008006" key="4">
    <source>
        <dbReference type="Google" id="ProtNLM"/>
    </source>
</evidence>
<dbReference type="PANTHER" id="PTHR28228:SF1">
    <property type="entry name" value="SECRETORY COMPONENT PROTEIN SHR3"/>
    <property type="match status" value="1"/>
</dbReference>
<dbReference type="Proteomes" id="UP000076532">
    <property type="component" value="Unassembled WGS sequence"/>
</dbReference>
<dbReference type="AlphaFoldDB" id="A0A166Q198"/>
<keyword evidence="1" id="KW-0812">Transmembrane</keyword>
<evidence type="ECO:0000313" key="2">
    <source>
        <dbReference type="EMBL" id="KZP26659.1"/>
    </source>
</evidence>
<organism evidence="2 3">
    <name type="scientific">Athelia psychrophila</name>
    <dbReference type="NCBI Taxonomy" id="1759441"/>
    <lineage>
        <taxon>Eukaryota</taxon>
        <taxon>Fungi</taxon>
        <taxon>Dikarya</taxon>
        <taxon>Basidiomycota</taxon>
        <taxon>Agaricomycotina</taxon>
        <taxon>Agaricomycetes</taxon>
        <taxon>Agaricomycetidae</taxon>
        <taxon>Atheliales</taxon>
        <taxon>Atheliaceae</taxon>
        <taxon>Athelia</taxon>
    </lineage>
</organism>
<proteinExistence type="predicted"/>
<keyword evidence="1" id="KW-0472">Membrane</keyword>
<protein>
    <recommendedName>
        <fullName evidence="4">Shr3 amino acid permease chaperone</fullName>
    </recommendedName>
</protein>
<feature type="transmembrane region" description="Helical" evidence="1">
    <location>
        <begin position="58"/>
        <end position="78"/>
    </location>
</feature>
<evidence type="ECO:0000313" key="3">
    <source>
        <dbReference type="Proteomes" id="UP000076532"/>
    </source>
</evidence>